<evidence type="ECO:0000313" key="2">
    <source>
        <dbReference type="EMBL" id="PPQ99457.1"/>
    </source>
</evidence>
<feature type="compositionally biased region" description="Polar residues" evidence="1">
    <location>
        <begin position="539"/>
        <end position="549"/>
    </location>
</feature>
<proteinExistence type="predicted"/>
<dbReference type="Proteomes" id="UP000284842">
    <property type="component" value="Unassembled WGS sequence"/>
</dbReference>
<feature type="region of interest" description="Disordered" evidence="1">
    <location>
        <begin position="126"/>
        <end position="158"/>
    </location>
</feature>
<reference evidence="2 3" key="1">
    <citation type="journal article" date="2018" name="Evol. Lett.">
        <title>Horizontal gene cluster transfer increased hallucinogenic mushroom diversity.</title>
        <authorList>
            <person name="Reynolds H.T."/>
            <person name="Vijayakumar V."/>
            <person name="Gluck-Thaler E."/>
            <person name="Korotkin H.B."/>
            <person name="Matheny P.B."/>
            <person name="Slot J.C."/>
        </authorList>
    </citation>
    <scope>NUCLEOTIDE SEQUENCE [LARGE SCALE GENOMIC DNA]</scope>
    <source>
        <strain evidence="2 3">2629</strain>
    </source>
</reference>
<keyword evidence="3" id="KW-1185">Reference proteome</keyword>
<dbReference type="OrthoDB" id="2573559at2759"/>
<evidence type="ECO:0000313" key="3">
    <source>
        <dbReference type="Proteomes" id="UP000284842"/>
    </source>
</evidence>
<dbReference type="EMBL" id="NHTK01001357">
    <property type="protein sequence ID" value="PPQ99457.1"/>
    <property type="molecule type" value="Genomic_DNA"/>
</dbReference>
<feature type="compositionally biased region" description="Basic and acidic residues" evidence="1">
    <location>
        <begin position="136"/>
        <end position="149"/>
    </location>
</feature>
<organism evidence="2 3">
    <name type="scientific">Panaeolus cyanescens</name>
    <dbReference type="NCBI Taxonomy" id="181874"/>
    <lineage>
        <taxon>Eukaryota</taxon>
        <taxon>Fungi</taxon>
        <taxon>Dikarya</taxon>
        <taxon>Basidiomycota</taxon>
        <taxon>Agaricomycotina</taxon>
        <taxon>Agaricomycetes</taxon>
        <taxon>Agaricomycetidae</taxon>
        <taxon>Agaricales</taxon>
        <taxon>Agaricineae</taxon>
        <taxon>Galeropsidaceae</taxon>
        <taxon>Panaeolus</taxon>
    </lineage>
</organism>
<protein>
    <submittedName>
        <fullName evidence="2">Uncharacterized protein</fullName>
    </submittedName>
</protein>
<dbReference type="AlphaFoldDB" id="A0A409Y902"/>
<name>A0A409Y902_9AGAR</name>
<gene>
    <name evidence="2" type="ORF">CVT24_005264</name>
</gene>
<feature type="region of interest" description="Disordered" evidence="1">
    <location>
        <begin position="600"/>
        <end position="708"/>
    </location>
</feature>
<dbReference type="STRING" id="181874.A0A409Y902"/>
<feature type="compositionally biased region" description="Low complexity" evidence="1">
    <location>
        <begin position="642"/>
        <end position="655"/>
    </location>
</feature>
<feature type="region of interest" description="Disordered" evidence="1">
    <location>
        <begin position="539"/>
        <end position="566"/>
    </location>
</feature>
<comment type="caution">
    <text evidence="2">The sequence shown here is derived from an EMBL/GenBank/DDBJ whole genome shotgun (WGS) entry which is preliminary data.</text>
</comment>
<feature type="compositionally biased region" description="Basic residues" evidence="1">
    <location>
        <begin position="692"/>
        <end position="701"/>
    </location>
</feature>
<evidence type="ECO:0000256" key="1">
    <source>
        <dbReference type="SAM" id="MobiDB-lite"/>
    </source>
</evidence>
<sequence>MTSASVLVKHYAHKAIQTELPAFLEPSPVINSIGVKGHTANAPVETAYMQLAFTENAFINTKEQKYNGISSQRPSLLPTRSARVSSLPNHISEHDPIIPSRRIVSMPDVYLDNGILRPRYIHDNSNDSYLPFEPGSRGDGRRQYIDDLPRTPSPSSPDSIMIIGNDIHVPELLHRPASRNPDWTSWASSPPKPIPALHGPLSLPYARCPSGAEGTVIDGDDLPHKIWGLGLDEAQSQIKTTRETHVSQPWVGGTWTQPDKPFSARYDSGAVIDLIEQKNLFSTKDSYRSVPRLKNSTAVDDLASRITFRPRVHPTQHSRMDSIDLATLVPRQDLAGTIPRYLYPSYDQRGAIPSPAESVRSSSVRLNTAAQVFVPSNKNTSTTGPGSRENIKELPPSISFFAAQHLTHPEAELPTPPMTVSPEWSPVFHYPALPSLTGISGLNKHFDKSVDGSFQHLSTLDTYSPYLDGFDDHAANLMTYMRQIREQELILNRQEPHADLRQSSHLVGTPALSVRNHGSGHMSRANVNVENSIAENQLGLQHTDITPGTGSDHLDRRKNLTSQHPRSIPLARLIQRRLSSVVEEDGPVDRLLPVLRQRPNYDGVKSRPTVPYGFNREHPNNCDSKGEGKAVSKSDSNKVLESDGSSTGSTSSGAGYQQRASRGPRLDHGRSVQLEDTREKGHNERQANRGDGHKKKFKSKRRNDGSGP</sequence>
<accession>A0A409Y902</accession>
<feature type="compositionally biased region" description="Basic and acidic residues" evidence="1">
    <location>
        <begin position="664"/>
        <end position="691"/>
    </location>
</feature>
<feature type="compositionally biased region" description="Basic and acidic residues" evidence="1">
    <location>
        <begin position="615"/>
        <end position="641"/>
    </location>
</feature>
<dbReference type="InParanoid" id="A0A409Y902"/>